<dbReference type="RefSeq" id="WP_092687583.1">
    <property type="nucleotide sequence ID" value="NZ_FNPK01000003.1"/>
</dbReference>
<dbReference type="STRING" id="595670.SAMN05421643_1032"/>
<organism evidence="1 2">
    <name type="scientific">Acinetobacter kyonggiensis</name>
    <dbReference type="NCBI Taxonomy" id="595670"/>
    <lineage>
        <taxon>Bacteria</taxon>
        <taxon>Pseudomonadati</taxon>
        <taxon>Pseudomonadota</taxon>
        <taxon>Gammaproteobacteria</taxon>
        <taxon>Moraxellales</taxon>
        <taxon>Moraxellaceae</taxon>
        <taxon>Acinetobacter</taxon>
    </lineage>
</organism>
<evidence type="ECO:0000313" key="1">
    <source>
        <dbReference type="EMBL" id="SDY05594.1"/>
    </source>
</evidence>
<name>A0A1H3GSY9_9GAMM</name>
<keyword evidence="2" id="KW-1185">Reference proteome</keyword>
<dbReference type="EMBL" id="FNPK01000003">
    <property type="protein sequence ID" value="SDY05594.1"/>
    <property type="molecule type" value="Genomic_DNA"/>
</dbReference>
<dbReference type="Proteomes" id="UP000199035">
    <property type="component" value="Unassembled WGS sequence"/>
</dbReference>
<reference evidence="2" key="1">
    <citation type="submission" date="2016-10" db="EMBL/GenBank/DDBJ databases">
        <authorList>
            <person name="Varghese N."/>
            <person name="Submissions S."/>
        </authorList>
    </citation>
    <scope>NUCLEOTIDE SEQUENCE [LARGE SCALE GENOMIC DNA]</scope>
    <source>
        <strain evidence="2">ANC 5109</strain>
    </source>
</reference>
<evidence type="ECO:0000313" key="2">
    <source>
        <dbReference type="Proteomes" id="UP000199035"/>
    </source>
</evidence>
<protein>
    <submittedName>
        <fullName evidence="1">Uncharacterized protein</fullName>
    </submittedName>
</protein>
<gene>
    <name evidence="1" type="ORF">SAMN05421643_1032</name>
</gene>
<accession>A0A1H3GSY9</accession>
<proteinExistence type="predicted"/>
<sequence>MKQALKIKLKSHAQFLEAWKLFIKLGYHCDNKPHTCPYLYADKEGALTYDFFDVEGSDGALQYFNDHTNQEVTLVELQSMVNLQKFWSKAPVDAWVWERLPNGKCVWHCRKEGKSFDKKAPNYETERNTLWRSSDKQKEANQMNASINTQLSKLNIVLA</sequence>
<dbReference type="AlphaFoldDB" id="A0A1H3GSY9"/>